<accession>A0A7Y9UV14</accession>
<dbReference type="SUPFAM" id="SSF46955">
    <property type="entry name" value="Putative DNA-binding domain"/>
    <property type="match status" value="1"/>
</dbReference>
<feature type="domain" description="HTH merR-type" evidence="2">
    <location>
        <begin position="11"/>
        <end position="79"/>
    </location>
</feature>
<dbReference type="GO" id="GO:0003677">
    <property type="term" value="F:DNA binding"/>
    <property type="evidence" value="ECO:0007669"/>
    <property type="project" value="UniProtKB-KW"/>
</dbReference>
<dbReference type="GO" id="GO:0003700">
    <property type="term" value="F:DNA-binding transcription factor activity"/>
    <property type="evidence" value="ECO:0007669"/>
    <property type="project" value="InterPro"/>
</dbReference>
<dbReference type="InterPro" id="IPR000551">
    <property type="entry name" value="MerR-type_HTH_dom"/>
</dbReference>
<evidence type="ECO:0000313" key="4">
    <source>
        <dbReference type="Proteomes" id="UP000544110"/>
    </source>
</evidence>
<evidence type="ECO:0000313" key="3">
    <source>
        <dbReference type="EMBL" id="NYG54810.1"/>
    </source>
</evidence>
<dbReference type="RefSeq" id="WP_179517365.1">
    <property type="nucleotide sequence ID" value="NZ_JACCAC010000001.1"/>
</dbReference>
<protein>
    <submittedName>
        <fullName evidence="3">DNA-binding transcriptional MerR regulator</fullName>
    </submittedName>
</protein>
<keyword evidence="4" id="KW-1185">Reference proteome</keyword>
<dbReference type="PANTHER" id="PTHR30204">
    <property type="entry name" value="REDOX-CYCLING DRUG-SENSING TRANSCRIPTIONAL ACTIVATOR SOXR"/>
    <property type="match status" value="1"/>
</dbReference>
<dbReference type="Gene3D" id="1.10.1660.10">
    <property type="match status" value="1"/>
</dbReference>
<dbReference type="SMART" id="SM00422">
    <property type="entry name" value="HTH_MERR"/>
    <property type="match status" value="1"/>
</dbReference>
<evidence type="ECO:0000256" key="1">
    <source>
        <dbReference type="ARBA" id="ARBA00023125"/>
    </source>
</evidence>
<dbReference type="InterPro" id="IPR047057">
    <property type="entry name" value="MerR_fam"/>
</dbReference>
<gene>
    <name evidence="3" type="ORF">BJ989_001114</name>
</gene>
<dbReference type="Pfam" id="PF13411">
    <property type="entry name" value="MerR_1"/>
    <property type="match status" value="1"/>
</dbReference>
<evidence type="ECO:0000259" key="2">
    <source>
        <dbReference type="PROSITE" id="PS50937"/>
    </source>
</evidence>
<dbReference type="Proteomes" id="UP000544110">
    <property type="component" value="Unassembled WGS sequence"/>
</dbReference>
<dbReference type="PROSITE" id="PS50937">
    <property type="entry name" value="HTH_MERR_2"/>
    <property type="match status" value="1"/>
</dbReference>
<organism evidence="3 4">
    <name type="scientific">Nocardioides perillae</name>
    <dbReference type="NCBI Taxonomy" id="1119534"/>
    <lineage>
        <taxon>Bacteria</taxon>
        <taxon>Bacillati</taxon>
        <taxon>Actinomycetota</taxon>
        <taxon>Actinomycetes</taxon>
        <taxon>Propionibacteriales</taxon>
        <taxon>Nocardioidaceae</taxon>
        <taxon>Nocardioides</taxon>
    </lineage>
</organism>
<proteinExistence type="predicted"/>
<dbReference type="PANTHER" id="PTHR30204:SF93">
    <property type="entry name" value="HTH MERR-TYPE DOMAIN-CONTAINING PROTEIN"/>
    <property type="match status" value="1"/>
</dbReference>
<dbReference type="InterPro" id="IPR009061">
    <property type="entry name" value="DNA-bd_dom_put_sf"/>
</dbReference>
<reference evidence="3 4" key="1">
    <citation type="submission" date="2020-07" db="EMBL/GenBank/DDBJ databases">
        <title>Sequencing the genomes of 1000 actinobacteria strains.</title>
        <authorList>
            <person name="Klenk H.-P."/>
        </authorList>
    </citation>
    <scope>NUCLEOTIDE SEQUENCE [LARGE SCALE GENOMIC DNA]</scope>
    <source>
        <strain evidence="3 4">DSM 24552</strain>
    </source>
</reference>
<name>A0A7Y9UV14_9ACTN</name>
<sequence length="259" mass="28286">MKPPRTPHSVEMTIDQLAARVGMTVRNVRAYASRGLIPAPRLVGRTGYYTEQHAARLQLVRDLVDRGYTLGAVEKALADKPHVADSHALDLLTLLNDPLGTVVEPERIGVDELSRLAGVEHDDAFVDQLVQIGLVQREDDRTLLLLRPVLVRAGAQALALGLSRTRVLGLFDDVTAAMSGVAQSFVSAFIDDVWHPFLEEGMPEERWPEITSRIESILPVVSQAALASFRHELTAAIEHALGEELGTLTGEQIDRLLGG</sequence>
<comment type="caution">
    <text evidence="3">The sequence shown here is derived from an EMBL/GenBank/DDBJ whole genome shotgun (WGS) entry which is preliminary data.</text>
</comment>
<dbReference type="EMBL" id="JACCAC010000001">
    <property type="protein sequence ID" value="NYG54810.1"/>
    <property type="molecule type" value="Genomic_DNA"/>
</dbReference>
<keyword evidence="1 3" id="KW-0238">DNA-binding</keyword>
<dbReference type="AlphaFoldDB" id="A0A7Y9UV14"/>